<organism evidence="2 3">
    <name type="scientific">Actinomycetospora rhizophila</name>
    <dbReference type="NCBI Taxonomy" id="1416876"/>
    <lineage>
        <taxon>Bacteria</taxon>
        <taxon>Bacillati</taxon>
        <taxon>Actinomycetota</taxon>
        <taxon>Actinomycetes</taxon>
        <taxon>Pseudonocardiales</taxon>
        <taxon>Pseudonocardiaceae</taxon>
        <taxon>Actinomycetospora</taxon>
    </lineage>
</organism>
<evidence type="ECO:0000313" key="2">
    <source>
        <dbReference type="EMBL" id="MFC5139570.1"/>
    </source>
</evidence>
<proteinExistence type="predicted"/>
<gene>
    <name evidence="2" type="ORF">ACFPK1_15120</name>
</gene>
<sequence>MGQLSFWSADARPRALGDLEGLLCGPGRAEIFGRGSAARLTIVLGPEPEPAPEEDEGDEDEDAPPPDDTPEPTLEIDDSGSTPALDPDELAHLDLDPEEIAALMGRAGGFPDVERQYFASGAAAPAPLRAARGRHADIHADPHDAGVSPSRACGDPGVGRRQRRIARRPERPDDPLLTWRVRALCCALRARGVPAEVRRTEDGRPEVCTAFRADLVGLARAWTCGGGMKHVPDGFELDGPRLRLWVLAAGALDGTAYTLGLDPDAPGSSDRLLTASRDVGLGATLAGAARTPVLRIVGKRRHGRLGELLGRPPRDLADGVWPV</sequence>
<evidence type="ECO:0000256" key="1">
    <source>
        <dbReference type="SAM" id="MobiDB-lite"/>
    </source>
</evidence>
<dbReference type="Proteomes" id="UP001596175">
    <property type="component" value="Unassembled WGS sequence"/>
</dbReference>
<name>A0ABV9ZEM0_9PSEU</name>
<feature type="region of interest" description="Disordered" evidence="1">
    <location>
        <begin position="139"/>
        <end position="169"/>
    </location>
</feature>
<dbReference type="RefSeq" id="WP_378021752.1">
    <property type="nucleotide sequence ID" value="NZ_JBHSKG010000007.1"/>
</dbReference>
<feature type="compositionally biased region" description="Acidic residues" evidence="1">
    <location>
        <begin position="50"/>
        <end position="78"/>
    </location>
</feature>
<accession>A0ABV9ZEM0</accession>
<keyword evidence="3" id="KW-1185">Reference proteome</keyword>
<dbReference type="EMBL" id="JBHSKG010000007">
    <property type="protein sequence ID" value="MFC5139570.1"/>
    <property type="molecule type" value="Genomic_DNA"/>
</dbReference>
<reference evidence="3" key="1">
    <citation type="journal article" date="2019" name="Int. J. Syst. Evol. Microbiol.">
        <title>The Global Catalogue of Microorganisms (GCM) 10K type strain sequencing project: providing services to taxonomists for standard genome sequencing and annotation.</title>
        <authorList>
            <consortium name="The Broad Institute Genomics Platform"/>
            <consortium name="The Broad Institute Genome Sequencing Center for Infectious Disease"/>
            <person name="Wu L."/>
            <person name="Ma J."/>
        </authorList>
    </citation>
    <scope>NUCLEOTIDE SEQUENCE [LARGE SCALE GENOMIC DNA]</scope>
    <source>
        <strain evidence="3">XZYJ18</strain>
    </source>
</reference>
<feature type="region of interest" description="Disordered" evidence="1">
    <location>
        <begin position="44"/>
        <end position="88"/>
    </location>
</feature>
<evidence type="ECO:0000313" key="3">
    <source>
        <dbReference type="Proteomes" id="UP001596175"/>
    </source>
</evidence>
<comment type="caution">
    <text evidence="2">The sequence shown here is derived from an EMBL/GenBank/DDBJ whole genome shotgun (WGS) entry which is preliminary data.</text>
</comment>
<protein>
    <submittedName>
        <fullName evidence="2">Uncharacterized protein</fullName>
    </submittedName>
</protein>